<keyword evidence="2" id="KW-1185">Reference proteome</keyword>
<sequence>MSWCSLLHKQCGTTLYVPVRDKHSVRWNGRAVEISGTSCVAFVCTSALSARRRVRKEGGAGWADVINDNHSFDETAEPHAEVREAELNDLLWTLEIANEWDFEDEATFADCWCGEGKHGRWIDITNLLFAHPRHAQMASSSNELTLANSTLSTAEVEKQGVACPQAPLWDCSDRTRRPAAHSLSCARLAADLSGTILVVDHSAFTFTSQLELDLLISSSSAGKDVISLTQPPEVVSDMKLGSSSSLTLVSLVFCARLSSAHRLPDQQRWSHSDCVDCLRSDEGQCELRSSLETDDSQTRLNLWRRTRGCGDEDGRSNTRGESLLACLVGKGGMGEWSNGEDSEGVHPLATRAQHWLAQLDLPKAGQIP</sequence>
<gene>
    <name evidence="1" type="ORF">BLNAU_8503</name>
</gene>
<protein>
    <submittedName>
        <fullName evidence="1">Uncharacterized protein</fullName>
    </submittedName>
</protein>
<comment type="caution">
    <text evidence="1">The sequence shown here is derived from an EMBL/GenBank/DDBJ whole genome shotgun (WGS) entry which is preliminary data.</text>
</comment>
<dbReference type="Proteomes" id="UP001281761">
    <property type="component" value="Unassembled WGS sequence"/>
</dbReference>
<name>A0ABQ9XYB8_9EUKA</name>
<dbReference type="EMBL" id="JARBJD010000055">
    <property type="protein sequence ID" value="KAK2956449.1"/>
    <property type="molecule type" value="Genomic_DNA"/>
</dbReference>
<proteinExistence type="predicted"/>
<evidence type="ECO:0000313" key="2">
    <source>
        <dbReference type="Proteomes" id="UP001281761"/>
    </source>
</evidence>
<reference evidence="1 2" key="1">
    <citation type="journal article" date="2022" name="bioRxiv">
        <title>Genomics of Preaxostyla Flagellates Illuminates Evolutionary Transitions and the Path Towards Mitochondrial Loss.</title>
        <authorList>
            <person name="Novak L.V.F."/>
            <person name="Treitli S.C."/>
            <person name="Pyrih J."/>
            <person name="Halakuc P."/>
            <person name="Pipaliya S.V."/>
            <person name="Vacek V."/>
            <person name="Brzon O."/>
            <person name="Soukal P."/>
            <person name="Eme L."/>
            <person name="Dacks J.B."/>
            <person name="Karnkowska A."/>
            <person name="Elias M."/>
            <person name="Hampl V."/>
        </authorList>
    </citation>
    <scope>NUCLEOTIDE SEQUENCE [LARGE SCALE GENOMIC DNA]</scope>
    <source>
        <strain evidence="1">NAU3</strain>
        <tissue evidence="1">Gut</tissue>
    </source>
</reference>
<evidence type="ECO:0000313" key="1">
    <source>
        <dbReference type="EMBL" id="KAK2956449.1"/>
    </source>
</evidence>
<organism evidence="1 2">
    <name type="scientific">Blattamonas nauphoetae</name>
    <dbReference type="NCBI Taxonomy" id="2049346"/>
    <lineage>
        <taxon>Eukaryota</taxon>
        <taxon>Metamonada</taxon>
        <taxon>Preaxostyla</taxon>
        <taxon>Oxymonadida</taxon>
        <taxon>Blattamonas</taxon>
    </lineage>
</organism>
<accession>A0ABQ9XYB8</accession>